<reference evidence="2" key="2">
    <citation type="journal article" date="2023" name="IMA Fungus">
        <title>Comparative genomic study of the Penicillium genus elucidates a diverse pangenome and 15 lateral gene transfer events.</title>
        <authorList>
            <person name="Petersen C."/>
            <person name="Sorensen T."/>
            <person name="Nielsen M.R."/>
            <person name="Sondergaard T.E."/>
            <person name="Sorensen J.L."/>
            <person name="Fitzpatrick D.A."/>
            <person name="Frisvad J.C."/>
            <person name="Nielsen K.L."/>
        </authorList>
    </citation>
    <scope>NUCLEOTIDE SEQUENCE</scope>
    <source>
        <strain evidence="2">IBT 29864</strain>
    </source>
</reference>
<comment type="caution">
    <text evidence="2">The sequence shown here is derived from an EMBL/GenBank/DDBJ whole genome shotgun (WGS) entry which is preliminary data.</text>
</comment>
<reference evidence="2" key="1">
    <citation type="submission" date="2022-11" db="EMBL/GenBank/DDBJ databases">
        <authorList>
            <person name="Petersen C."/>
        </authorList>
    </citation>
    <scope>NUCLEOTIDE SEQUENCE</scope>
    <source>
        <strain evidence="2">IBT 29864</strain>
    </source>
</reference>
<dbReference type="EMBL" id="JAPZBS010000009">
    <property type="protein sequence ID" value="KAJ5358451.1"/>
    <property type="molecule type" value="Genomic_DNA"/>
</dbReference>
<dbReference type="AlphaFoldDB" id="A0A9W9UXH8"/>
<protein>
    <submittedName>
        <fullName evidence="2">Uncharacterized protein</fullName>
    </submittedName>
</protein>
<dbReference type="Proteomes" id="UP001147782">
    <property type="component" value="Unassembled WGS sequence"/>
</dbReference>
<gene>
    <name evidence="2" type="ORF">N7496_010864</name>
</gene>
<keyword evidence="1" id="KW-0472">Membrane</keyword>
<dbReference type="GeneID" id="81442956"/>
<sequence>MSLKIPDALLPSCAACSAIDGTLGNASQPVCIVPKGTLAIATRPAQSAASAILANAVFGVLGVAPLPIILVGAALASVQPIDEDNLHLHLWLHAHYPRLTFPRPGLP</sequence>
<keyword evidence="1" id="KW-1133">Transmembrane helix</keyword>
<evidence type="ECO:0000256" key="1">
    <source>
        <dbReference type="SAM" id="Phobius"/>
    </source>
</evidence>
<keyword evidence="3" id="KW-1185">Reference proteome</keyword>
<dbReference type="RefSeq" id="XP_056549737.1">
    <property type="nucleotide sequence ID" value="XM_056703777.1"/>
</dbReference>
<organism evidence="2 3">
    <name type="scientific">Penicillium cataractarum</name>
    <dbReference type="NCBI Taxonomy" id="2100454"/>
    <lineage>
        <taxon>Eukaryota</taxon>
        <taxon>Fungi</taxon>
        <taxon>Dikarya</taxon>
        <taxon>Ascomycota</taxon>
        <taxon>Pezizomycotina</taxon>
        <taxon>Eurotiomycetes</taxon>
        <taxon>Eurotiomycetidae</taxon>
        <taxon>Eurotiales</taxon>
        <taxon>Aspergillaceae</taxon>
        <taxon>Penicillium</taxon>
    </lineage>
</organism>
<feature type="transmembrane region" description="Helical" evidence="1">
    <location>
        <begin position="52"/>
        <end position="76"/>
    </location>
</feature>
<keyword evidence="1" id="KW-0812">Transmembrane</keyword>
<evidence type="ECO:0000313" key="3">
    <source>
        <dbReference type="Proteomes" id="UP001147782"/>
    </source>
</evidence>
<accession>A0A9W9UXH8</accession>
<name>A0A9W9UXH8_9EURO</name>
<proteinExistence type="predicted"/>
<evidence type="ECO:0000313" key="2">
    <source>
        <dbReference type="EMBL" id="KAJ5358451.1"/>
    </source>
</evidence>